<keyword evidence="2" id="KW-1185">Reference proteome</keyword>
<evidence type="ECO:0000313" key="2">
    <source>
        <dbReference type="Proteomes" id="UP001314796"/>
    </source>
</evidence>
<name>A0ABS2NQP0_9FIRM</name>
<evidence type="ECO:0000313" key="1">
    <source>
        <dbReference type="EMBL" id="MBM7615244.1"/>
    </source>
</evidence>
<accession>A0ABS2NQP0</accession>
<organism evidence="1 2">
    <name type="scientific">Alkaliphilus hydrothermalis</name>
    <dbReference type="NCBI Taxonomy" id="1482730"/>
    <lineage>
        <taxon>Bacteria</taxon>
        <taxon>Bacillati</taxon>
        <taxon>Bacillota</taxon>
        <taxon>Clostridia</taxon>
        <taxon>Peptostreptococcales</taxon>
        <taxon>Natronincolaceae</taxon>
        <taxon>Alkaliphilus</taxon>
    </lineage>
</organism>
<sequence length="66" mass="7746">MTTLQAIIRLYEIKEAIEDSKLKWDYLEPLSKEFQLIKSSLLHSNFAFDKVKGLIGEVENKMNMQQ</sequence>
<dbReference type="Proteomes" id="UP001314796">
    <property type="component" value="Unassembled WGS sequence"/>
</dbReference>
<gene>
    <name evidence="1" type="ORF">JOC73_001806</name>
</gene>
<protein>
    <submittedName>
        <fullName evidence="1">Uncharacterized protein</fullName>
    </submittedName>
</protein>
<proteinExistence type="predicted"/>
<reference evidence="1 2" key="1">
    <citation type="submission" date="2021-01" db="EMBL/GenBank/DDBJ databases">
        <title>Genomic Encyclopedia of Type Strains, Phase IV (KMG-IV): sequencing the most valuable type-strain genomes for metagenomic binning, comparative biology and taxonomic classification.</title>
        <authorList>
            <person name="Goeker M."/>
        </authorList>
    </citation>
    <scope>NUCLEOTIDE SEQUENCE [LARGE SCALE GENOMIC DNA]</scope>
    <source>
        <strain evidence="1 2">DSM 25890</strain>
    </source>
</reference>
<dbReference type="RefSeq" id="WP_204402208.1">
    <property type="nucleotide sequence ID" value="NZ_JAFBEE010000010.1"/>
</dbReference>
<comment type="caution">
    <text evidence="1">The sequence shown here is derived from an EMBL/GenBank/DDBJ whole genome shotgun (WGS) entry which is preliminary data.</text>
</comment>
<dbReference type="EMBL" id="JAFBEE010000010">
    <property type="protein sequence ID" value="MBM7615244.1"/>
    <property type="molecule type" value="Genomic_DNA"/>
</dbReference>